<dbReference type="EMBL" id="ML742417">
    <property type="protein sequence ID" value="KAE8144899.1"/>
    <property type="molecule type" value="Genomic_DNA"/>
</dbReference>
<gene>
    <name evidence="1" type="ORF">BDV25DRAFT_134258</name>
</gene>
<proteinExistence type="predicted"/>
<dbReference type="Proteomes" id="UP000325780">
    <property type="component" value="Unassembled WGS sequence"/>
</dbReference>
<keyword evidence="2" id="KW-1185">Reference proteome</keyword>
<dbReference type="PANTHER" id="PTHR46082">
    <property type="entry name" value="ATP/GTP-BINDING PROTEIN-RELATED"/>
    <property type="match status" value="1"/>
</dbReference>
<dbReference type="Gene3D" id="3.40.50.1580">
    <property type="entry name" value="Nucleoside phosphorylase domain"/>
    <property type="match status" value="1"/>
</dbReference>
<protein>
    <submittedName>
        <fullName evidence="1">Purine and uridine phosphorylase</fullName>
    </submittedName>
</protein>
<organism evidence="1 2">
    <name type="scientific">Aspergillus avenaceus</name>
    <dbReference type="NCBI Taxonomy" id="36643"/>
    <lineage>
        <taxon>Eukaryota</taxon>
        <taxon>Fungi</taxon>
        <taxon>Dikarya</taxon>
        <taxon>Ascomycota</taxon>
        <taxon>Pezizomycotina</taxon>
        <taxon>Eurotiomycetes</taxon>
        <taxon>Eurotiomycetidae</taxon>
        <taxon>Eurotiales</taxon>
        <taxon>Aspergillaceae</taxon>
        <taxon>Aspergillus</taxon>
        <taxon>Aspergillus subgen. Circumdati</taxon>
    </lineage>
</organism>
<dbReference type="OrthoDB" id="1577640at2759"/>
<dbReference type="GO" id="GO:0009116">
    <property type="term" value="P:nucleoside metabolic process"/>
    <property type="evidence" value="ECO:0007669"/>
    <property type="project" value="InterPro"/>
</dbReference>
<evidence type="ECO:0000313" key="2">
    <source>
        <dbReference type="Proteomes" id="UP000325780"/>
    </source>
</evidence>
<name>A0A5N6TFK2_ASPAV</name>
<reference evidence="1 2" key="1">
    <citation type="submission" date="2019-04" db="EMBL/GenBank/DDBJ databases">
        <title>Friends and foes A comparative genomics study of 23 Aspergillus species from section Flavi.</title>
        <authorList>
            <consortium name="DOE Joint Genome Institute"/>
            <person name="Kjaerbolling I."/>
            <person name="Vesth T."/>
            <person name="Frisvad J.C."/>
            <person name="Nybo J.L."/>
            <person name="Theobald S."/>
            <person name="Kildgaard S."/>
            <person name="Isbrandt T."/>
            <person name="Kuo A."/>
            <person name="Sato A."/>
            <person name="Lyhne E.K."/>
            <person name="Kogle M.E."/>
            <person name="Wiebenga A."/>
            <person name="Kun R.S."/>
            <person name="Lubbers R.J."/>
            <person name="Makela M.R."/>
            <person name="Barry K."/>
            <person name="Chovatia M."/>
            <person name="Clum A."/>
            <person name="Daum C."/>
            <person name="Haridas S."/>
            <person name="He G."/>
            <person name="LaButti K."/>
            <person name="Lipzen A."/>
            <person name="Mondo S."/>
            <person name="Riley R."/>
            <person name="Salamov A."/>
            <person name="Simmons B.A."/>
            <person name="Magnuson J.K."/>
            <person name="Henrissat B."/>
            <person name="Mortensen U.H."/>
            <person name="Larsen T.O."/>
            <person name="Devries R.P."/>
            <person name="Grigoriev I.V."/>
            <person name="Machida M."/>
            <person name="Baker S.E."/>
            <person name="Andersen M.R."/>
        </authorList>
    </citation>
    <scope>NUCLEOTIDE SEQUENCE [LARGE SCALE GENOMIC DNA]</scope>
    <source>
        <strain evidence="1 2">IBT 18842</strain>
    </source>
</reference>
<dbReference type="SUPFAM" id="SSF53167">
    <property type="entry name" value="Purine and uridine phosphorylases"/>
    <property type="match status" value="1"/>
</dbReference>
<sequence>MSEPKSLPNDDYTIGWIAALHIERAAAEGMLEEKHGPQQFNIVIAGLPDSQVGSSPAASVAKSMLFTFPNIRVGLMVGIGGGIPENDENSIDEEESIRLGDVVISSDKATGGVIAYDFGKLLADGSIQQAYALNRPPESISAAVGKLRAKHERYDNKIPDYIEEMLKRYPKMEKKWTRPDPVNDRLFRAEYTHKDNILSCESCDQSQIIDRMPREEPSPVIHYGIIASGNAEYGWAWARDELRNKYQAICIETEAAGLMNVFPCIFIRGISDYADSHKNDMWQRYAAATAAACAKELLEHLPPHRAEICHA</sequence>
<dbReference type="InterPro" id="IPR053137">
    <property type="entry name" value="NLR-like"/>
</dbReference>
<evidence type="ECO:0000313" key="1">
    <source>
        <dbReference type="EMBL" id="KAE8144899.1"/>
    </source>
</evidence>
<dbReference type="GO" id="GO:0003824">
    <property type="term" value="F:catalytic activity"/>
    <property type="evidence" value="ECO:0007669"/>
    <property type="project" value="InterPro"/>
</dbReference>
<dbReference type="InterPro" id="IPR035994">
    <property type="entry name" value="Nucleoside_phosphorylase_sf"/>
</dbReference>
<dbReference type="AlphaFoldDB" id="A0A5N6TFK2"/>
<dbReference type="PANTHER" id="PTHR46082:SF11">
    <property type="entry name" value="AAA+ ATPASE DOMAIN-CONTAINING PROTEIN-RELATED"/>
    <property type="match status" value="1"/>
</dbReference>
<accession>A0A5N6TFK2</accession>